<feature type="region of interest" description="Disordered" evidence="1">
    <location>
        <begin position="313"/>
        <end position="350"/>
    </location>
</feature>
<dbReference type="EMBL" id="OW152838">
    <property type="protein sequence ID" value="CAH2059006.1"/>
    <property type="molecule type" value="Genomic_DNA"/>
</dbReference>
<feature type="compositionally biased region" description="Basic and acidic residues" evidence="1">
    <location>
        <begin position="1"/>
        <end position="14"/>
    </location>
</feature>
<protein>
    <recommendedName>
        <fullName evidence="4">Swi5-dependent recombination DNA repair protein 1 homolog</fullName>
    </recommendedName>
</protein>
<evidence type="ECO:0000256" key="1">
    <source>
        <dbReference type="SAM" id="MobiDB-lite"/>
    </source>
</evidence>
<keyword evidence="3" id="KW-1185">Reference proteome</keyword>
<gene>
    <name evidence="2" type="ORF">IPOD504_LOCUS10673</name>
</gene>
<feature type="compositionally biased region" description="Polar residues" evidence="1">
    <location>
        <begin position="85"/>
        <end position="107"/>
    </location>
</feature>
<evidence type="ECO:0000313" key="3">
    <source>
        <dbReference type="Proteomes" id="UP000837857"/>
    </source>
</evidence>
<name>A0ABN8IMZ1_9NEOP</name>
<accession>A0ABN8IMZ1</accession>
<evidence type="ECO:0000313" key="2">
    <source>
        <dbReference type="EMBL" id="CAH2059006.1"/>
    </source>
</evidence>
<evidence type="ECO:0008006" key="4">
    <source>
        <dbReference type="Google" id="ProtNLM"/>
    </source>
</evidence>
<organism evidence="2 3">
    <name type="scientific">Iphiclides podalirius</name>
    <name type="common">scarce swallowtail</name>
    <dbReference type="NCBI Taxonomy" id="110791"/>
    <lineage>
        <taxon>Eukaryota</taxon>
        <taxon>Metazoa</taxon>
        <taxon>Ecdysozoa</taxon>
        <taxon>Arthropoda</taxon>
        <taxon>Hexapoda</taxon>
        <taxon>Insecta</taxon>
        <taxon>Pterygota</taxon>
        <taxon>Neoptera</taxon>
        <taxon>Endopterygota</taxon>
        <taxon>Lepidoptera</taxon>
        <taxon>Glossata</taxon>
        <taxon>Ditrysia</taxon>
        <taxon>Papilionoidea</taxon>
        <taxon>Papilionidae</taxon>
        <taxon>Papilioninae</taxon>
        <taxon>Iphiclides</taxon>
    </lineage>
</organism>
<feature type="compositionally biased region" description="Polar residues" evidence="1">
    <location>
        <begin position="40"/>
        <end position="56"/>
    </location>
</feature>
<dbReference type="Gene3D" id="6.10.140.1020">
    <property type="match status" value="1"/>
</dbReference>
<proteinExistence type="predicted"/>
<reference evidence="2" key="1">
    <citation type="submission" date="2022-03" db="EMBL/GenBank/DDBJ databases">
        <authorList>
            <person name="Martin H S."/>
        </authorList>
    </citation>
    <scope>NUCLEOTIDE SEQUENCE</scope>
</reference>
<feature type="non-terminal residue" evidence="2">
    <location>
        <position position="502"/>
    </location>
</feature>
<dbReference type="Proteomes" id="UP000837857">
    <property type="component" value="Chromosome 26"/>
</dbReference>
<feature type="region of interest" description="Disordered" evidence="1">
    <location>
        <begin position="1"/>
        <end position="107"/>
    </location>
</feature>
<sequence length="502" mass="56608">MKNVDEKSKERDSPKTPGGISKSLLTPIRRLGLSRKWKRSGTSPFVSPLASNVVKSNENEPENTRSRKRKLCTAEENENVPLSPVSDNKNLDNIQITSTPPAVPVNTENTPIRRVAITRKKCESFISSLVDTKTTDGSASTKKQNNSELLEKQSLNNFSTKAQIENTASKGKTNNVIVSRNKSLKKGVLEVSRDMKQTEARSITNEESDGYLRDDELGITKSEPKVPNLSKECIVVIQKRILKPVREENYTANNSATNKDNSISQVLFDSDSDDTPLSHLNKTDTKQKCEIIDKETLDGDFIDTKIDNTAKEELTTKEASSSNHKRHASKTVIETKKHNKKPNHKQRSEQILVGKSSQKLNDFDDDDDDFEFNRKTILVRKSYDKVVKPSKSKSTGSITQKDIDELKARIEMKKKLLIAKAMSNDTEELRSLIKKWQKGCQEALMELLDLMKEKLPDHSNMNYSYILEMLKIPPSLVGYDEENECFNTPDDNSILGVAFNEI</sequence>